<evidence type="ECO:0000256" key="2">
    <source>
        <dbReference type="ARBA" id="ARBA00022670"/>
    </source>
</evidence>
<feature type="chain" id="PRO_5021312701" description="Thymus-specific serine protease" evidence="6">
    <location>
        <begin position="23"/>
        <end position="523"/>
    </location>
</feature>
<comment type="similarity">
    <text evidence="1">Belongs to the peptidase S28 family.</text>
</comment>
<keyword evidence="8" id="KW-1185">Reference proteome</keyword>
<evidence type="ECO:0000313" key="7">
    <source>
        <dbReference type="EMBL" id="TQB73826.1"/>
    </source>
</evidence>
<evidence type="ECO:0000256" key="3">
    <source>
        <dbReference type="ARBA" id="ARBA00022729"/>
    </source>
</evidence>
<evidence type="ECO:0008006" key="9">
    <source>
        <dbReference type="Google" id="ProtNLM"/>
    </source>
</evidence>
<dbReference type="PANTHER" id="PTHR11010">
    <property type="entry name" value="PROTEASE S28 PRO-X CARBOXYPEPTIDASE-RELATED"/>
    <property type="match status" value="1"/>
</dbReference>
<dbReference type="FunFam" id="3.40.50.1820:FF:000165">
    <property type="entry name" value="Serine peptidase, putative"/>
    <property type="match status" value="1"/>
</dbReference>
<accession>A0A507QWA4</accession>
<evidence type="ECO:0000256" key="1">
    <source>
        <dbReference type="ARBA" id="ARBA00011079"/>
    </source>
</evidence>
<sequence>MRSVVSLSTLTALAVYLSGVNAIVPKPPPSDDVKEAQVSYKGSATFEQLIDHNNPDLGTFSQRYWWSSEFWAGEGSPVVLMTPGEGAADGYQGYLTNKTITGLYAQEIQGAAVIIEHRYWGESSPYSELNAETLQYLTLEQSIADLVHFAKTVNLPFDTNGSSNADKAPWVLSGGSYSGALSAWTEKTSPGTFWAYHSSSAPVQAVYDYWQYFVPIQEGMPVNCSKDVSLVIEYIDFLYAIGDTQKQQEVKEMFGLGALEHYDDFAAAIENGPWLWQSTDFDTGYSEFYKFCDAVENVEAGASVTPGPEGVGLEKALKGYASWFNSSYLPGACANFGYWTDEYSIACFDTYDASSPFFTDPAVNNTANRQWNWFLCNEPFAYWQDGAPKFVPSIVSRLVNAEYWQRQCPLFFPEVNGYTYASAKGKTVHDVNAWTGGWSARDTTRLIWTNGQFDPWRESGVSAGFRPGGPLVSTPQAPVQVIPAGVHCSDLLLRNADINAPLRQVVDNEVAQVKAWVEEYYQK</sequence>
<evidence type="ECO:0000313" key="8">
    <source>
        <dbReference type="Proteomes" id="UP000319663"/>
    </source>
</evidence>
<keyword evidence="3 6" id="KW-0732">Signal</keyword>
<dbReference type="STRING" id="5098.A0A507QWA4"/>
<dbReference type="FunFam" id="3.40.50.1820:FF:000196">
    <property type="entry name" value="Endoprotease endo-Pro"/>
    <property type="match status" value="1"/>
</dbReference>
<dbReference type="GO" id="GO:0070008">
    <property type="term" value="F:serine-type exopeptidase activity"/>
    <property type="evidence" value="ECO:0007669"/>
    <property type="project" value="InterPro"/>
</dbReference>
<organism evidence="7 8">
    <name type="scientific">Monascus purpureus</name>
    <name type="common">Red mold</name>
    <name type="synonym">Monascus anka</name>
    <dbReference type="NCBI Taxonomy" id="5098"/>
    <lineage>
        <taxon>Eukaryota</taxon>
        <taxon>Fungi</taxon>
        <taxon>Dikarya</taxon>
        <taxon>Ascomycota</taxon>
        <taxon>Pezizomycotina</taxon>
        <taxon>Eurotiomycetes</taxon>
        <taxon>Eurotiomycetidae</taxon>
        <taxon>Eurotiales</taxon>
        <taxon>Aspergillaceae</taxon>
        <taxon>Monascus</taxon>
    </lineage>
</organism>
<reference evidence="7 8" key="1">
    <citation type="submission" date="2019-06" db="EMBL/GenBank/DDBJ databases">
        <title>Wine fermentation using esterase from Monascus purpureus.</title>
        <authorList>
            <person name="Geng C."/>
            <person name="Zhang Y."/>
        </authorList>
    </citation>
    <scope>NUCLEOTIDE SEQUENCE [LARGE SCALE GENOMIC DNA]</scope>
    <source>
        <strain evidence="7">HQ1</strain>
    </source>
</reference>
<comment type="caution">
    <text evidence="7">The sequence shown here is derived from an EMBL/GenBank/DDBJ whole genome shotgun (WGS) entry which is preliminary data.</text>
</comment>
<dbReference type="GO" id="GO:0008239">
    <property type="term" value="F:dipeptidyl-peptidase activity"/>
    <property type="evidence" value="ECO:0007669"/>
    <property type="project" value="TreeGrafter"/>
</dbReference>
<keyword evidence="4" id="KW-0378">Hydrolase</keyword>
<dbReference type="PANTHER" id="PTHR11010:SF23">
    <property type="entry name" value="SERINE PEPTIDASE"/>
    <property type="match status" value="1"/>
</dbReference>
<gene>
    <name evidence="7" type="ORF">MPDQ_005473</name>
</gene>
<dbReference type="OrthoDB" id="1735038at2759"/>
<evidence type="ECO:0000256" key="4">
    <source>
        <dbReference type="ARBA" id="ARBA00022801"/>
    </source>
</evidence>
<name>A0A507QWA4_MONPU</name>
<dbReference type="InterPro" id="IPR029058">
    <property type="entry name" value="AB_hydrolase_fold"/>
</dbReference>
<dbReference type="Proteomes" id="UP000319663">
    <property type="component" value="Unassembled WGS sequence"/>
</dbReference>
<proteinExistence type="inferred from homology"/>
<protein>
    <recommendedName>
        <fullName evidence="9">Thymus-specific serine protease</fullName>
    </recommendedName>
</protein>
<evidence type="ECO:0000256" key="6">
    <source>
        <dbReference type="SAM" id="SignalP"/>
    </source>
</evidence>
<dbReference type="InterPro" id="IPR008758">
    <property type="entry name" value="Peptidase_S28"/>
</dbReference>
<dbReference type="SUPFAM" id="SSF53474">
    <property type="entry name" value="alpha/beta-Hydrolases"/>
    <property type="match status" value="1"/>
</dbReference>
<feature type="signal peptide" evidence="6">
    <location>
        <begin position="1"/>
        <end position="22"/>
    </location>
</feature>
<dbReference type="AlphaFoldDB" id="A0A507QWA4"/>
<dbReference type="GO" id="GO:0006508">
    <property type="term" value="P:proteolysis"/>
    <property type="evidence" value="ECO:0007669"/>
    <property type="project" value="UniProtKB-KW"/>
</dbReference>
<evidence type="ECO:0000256" key="5">
    <source>
        <dbReference type="ARBA" id="ARBA00023180"/>
    </source>
</evidence>
<keyword evidence="2" id="KW-0645">Protease</keyword>
<dbReference type="Gene3D" id="3.40.50.1820">
    <property type="entry name" value="alpha/beta hydrolase"/>
    <property type="match status" value="2"/>
</dbReference>
<keyword evidence="5" id="KW-0325">Glycoprotein</keyword>
<dbReference type="EMBL" id="VIFY01000039">
    <property type="protein sequence ID" value="TQB73826.1"/>
    <property type="molecule type" value="Genomic_DNA"/>
</dbReference>
<dbReference type="Pfam" id="PF05577">
    <property type="entry name" value="Peptidase_S28"/>
    <property type="match status" value="2"/>
</dbReference>